<keyword evidence="2" id="KW-0446">Lipid-binding</keyword>
<sequence>MRVLPIIAVIAASFLVVACSTPTPPQGVTVVSPFDTQRYLGTWYEIARLDHSFESGLEKVTATYSLRGDGGLDVVNKGYNPDREMWQKTDGVAYFTGSPTRAALKVSFFGPFYGGYNVIALDKEYRHALVCGPDHDYLWLLARSPQISPEVKQQMLDIATRQGFDVSKLIWVNQHY</sequence>
<comment type="caution">
    <text evidence="4">The sequence shown here is derived from an EMBL/GenBank/DDBJ whole genome shotgun (WGS) entry which is preliminary data.</text>
</comment>
<dbReference type="PROSITE" id="PS00213">
    <property type="entry name" value="LIPOCALIN"/>
    <property type="match status" value="1"/>
</dbReference>
<accession>A0ABU9F6J7</accession>
<dbReference type="InterPro" id="IPR000566">
    <property type="entry name" value="Lipocln_cytosolic_FA-bd_dom"/>
</dbReference>
<dbReference type="EMBL" id="JARXNK020000102">
    <property type="protein sequence ID" value="MEL0552001.1"/>
    <property type="molecule type" value="Genomic_DNA"/>
</dbReference>
<keyword evidence="2" id="KW-0472">Membrane</keyword>
<feature type="chain" id="PRO_5045016190" description="Outer membrane lipoprotein Blc" evidence="2">
    <location>
        <begin position="19"/>
        <end position="176"/>
    </location>
</feature>
<dbReference type="RefSeq" id="WP_123757828.1">
    <property type="nucleotide sequence ID" value="NZ_JARXNK020000102.1"/>
</dbReference>
<comment type="similarity">
    <text evidence="1 2">Belongs to the calycin superfamily. Lipocalin family.</text>
</comment>
<dbReference type="SUPFAM" id="SSF50814">
    <property type="entry name" value="Lipocalins"/>
    <property type="match status" value="1"/>
</dbReference>
<dbReference type="InterPro" id="IPR002446">
    <property type="entry name" value="Lipocalin_bac"/>
</dbReference>
<dbReference type="InterPro" id="IPR012674">
    <property type="entry name" value="Calycin"/>
</dbReference>
<gene>
    <name evidence="4" type="ORF">QFI96_009845</name>
</gene>
<keyword evidence="2" id="KW-0998">Cell outer membrane</keyword>
<evidence type="ECO:0000256" key="2">
    <source>
        <dbReference type="PIRNR" id="PIRNR036893"/>
    </source>
</evidence>
<evidence type="ECO:0000313" key="4">
    <source>
        <dbReference type="EMBL" id="MEL0552001.1"/>
    </source>
</evidence>
<evidence type="ECO:0000259" key="3">
    <source>
        <dbReference type="Pfam" id="PF08212"/>
    </source>
</evidence>
<proteinExistence type="inferred from homology"/>
<comment type="subunit">
    <text evidence="2">Homodimer.</text>
</comment>
<dbReference type="InterPro" id="IPR022272">
    <property type="entry name" value="Lipocalin_CS"/>
</dbReference>
<dbReference type="InterPro" id="IPR022271">
    <property type="entry name" value="Lipocalin_ApoD"/>
</dbReference>
<dbReference type="PROSITE" id="PS51257">
    <property type="entry name" value="PROKAR_LIPOPROTEIN"/>
    <property type="match status" value="1"/>
</dbReference>
<evidence type="ECO:0000256" key="1">
    <source>
        <dbReference type="ARBA" id="ARBA00006889"/>
    </source>
</evidence>
<dbReference type="PIRSF" id="PIRSF036893">
    <property type="entry name" value="Lipocalin_ApoD"/>
    <property type="match status" value="1"/>
</dbReference>
<evidence type="ECO:0000313" key="5">
    <source>
        <dbReference type="Proteomes" id="UP001312893"/>
    </source>
</evidence>
<dbReference type="InterPro" id="IPR047202">
    <property type="entry name" value="Lipocalin_Blc-like_dom"/>
</dbReference>
<keyword evidence="2" id="KW-0732">Signal</keyword>
<dbReference type="Pfam" id="PF08212">
    <property type="entry name" value="Lipocalin_2"/>
    <property type="match status" value="1"/>
</dbReference>
<dbReference type="NCBIfam" id="NF007786">
    <property type="entry name" value="PRK10477.1"/>
    <property type="match status" value="1"/>
</dbReference>
<dbReference type="CDD" id="cd19438">
    <property type="entry name" value="lipocalin_Blc-like"/>
    <property type="match status" value="1"/>
</dbReference>
<comment type="subcellular location">
    <subcellularLocation>
        <location evidence="2">Cell outer membrane</location>
    </subcellularLocation>
</comment>
<dbReference type="PANTHER" id="PTHR10612:SF34">
    <property type="entry name" value="APOLIPOPROTEIN D"/>
    <property type="match status" value="1"/>
</dbReference>
<dbReference type="PRINTS" id="PR01171">
    <property type="entry name" value="BCTLIPOCALIN"/>
</dbReference>
<keyword evidence="5" id="KW-1185">Reference proteome</keyword>
<feature type="domain" description="Lipocalin/cytosolic fatty-acid binding" evidence="3">
    <location>
        <begin position="35"/>
        <end position="174"/>
    </location>
</feature>
<dbReference type="Gene3D" id="2.40.128.20">
    <property type="match status" value="1"/>
</dbReference>
<organism evidence="4 5">
    <name type="scientific">Raoultella lignicola</name>
    <dbReference type="NCBI Taxonomy" id="3040939"/>
    <lineage>
        <taxon>Bacteria</taxon>
        <taxon>Pseudomonadati</taxon>
        <taxon>Pseudomonadota</taxon>
        <taxon>Gammaproteobacteria</taxon>
        <taxon>Enterobacterales</taxon>
        <taxon>Enterobacteriaceae</taxon>
        <taxon>Klebsiella/Raoultella group</taxon>
        <taxon>Raoultella</taxon>
    </lineage>
</organism>
<protein>
    <recommendedName>
        <fullName evidence="2">Outer membrane lipoprotein Blc</fullName>
    </recommendedName>
</protein>
<dbReference type="PANTHER" id="PTHR10612">
    <property type="entry name" value="APOLIPOPROTEIN D"/>
    <property type="match status" value="1"/>
</dbReference>
<feature type="signal peptide" evidence="2">
    <location>
        <begin position="1"/>
        <end position="18"/>
    </location>
</feature>
<keyword evidence="2" id="KW-0449">Lipoprotein</keyword>
<dbReference type="Proteomes" id="UP001312893">
    <property type="component" value="Unassembled WGS sequence"/>
</dbReference>
<name>A0ABU9F6J7_9ENTR</name>
<reference evidence="4 5" key="1">
    <citation type="submission" date="2024-04" db="EMBL/GenBank/DDBJ databases">
        <title>Two novel Raoultella species associated with bleeding cankers of broadleaf hosts, Raoultella scottia sp. nov. and Raoultella lignicola sp. nov.</title>
        <authorList>
            <person name="Brady C.L."/>
        </authorList>
    </citation>
    <scope>NUCLEOTIDE SEQUENCE [LARGE SCALE GENOMIC DNA]</scope>
    <source>
        <strain evidence="4 5">TW_WC1a.1</strain>
    </source>
</reference>
<comment type="function">
    <text evidence="2">Involved in the storage or transport of lipids necessary for membrane maintenance under stressful conditions. Displays a binding preference for lysophospholipids.</text>
</comment>